<dbReference type="EMBL" id="AMZH03003635">
    <property type="protein sequence ID" value="RRT71682.1"/>
    <property type="molecule type" value="Genomic_DNA"/>
</dbReference>
<accession>A0A427A606</accession>
<proteinExistence type="predicted"/>
<dbReference type="Proteomes" id="UP000287651">
    <property type="component" value="Unassembled WGS sequence"/>
</dbReference>
<protein>
    <submittedName>
        <fullName evidence="1">Uncharacterized protein</fullName>
    </submittedName>
</protein>
<organism evidence="1 2">
    <name type="scientific">Ensete ventricosum</name>
    <name type="common">Abyssinian banana</name>
    <name type="synonym">Musa ensete</name>
    <dbReference type="NCBI Taxonomy" id="4639"/>
    <lineage>
        <taxon>Eukaryota</taxon>
        <taxon>Viridiplantae</taxon>
        <taxon>Streptophyta</taxon>
        <taxon>Embryophyta</taxon>
        <taxon>Tracheophyta</taxon>
        <taxon>Spermatophyta</taxon>
        <taxon>Magnoliopsida</taxon>
        <taxon>Liliopsida</taxon>
        <taxon>Zingiberales</taxon>
        <taxon>Musaceae</taxon>
        <taxon>Ensete</taxon>
    </lineage>
</organism>
<evidence type="ECO:0000313" key="2">
    <source>
        <dbReference type="Proteomes" id="UP000287651"/>
    </source>
</evidence>
<comment type="caution">
    <text evidence="1">The sequence shown here is derived from an EMBL/GenBank/DDBJ whole genome shotgun (WGS) entry which is preliminary data.</text>
</comment>
<gene>
    <name evidence="1" type="ORF">B296_00034577</name>
</gene>
<reference evidence="1 2" key="1">
    <citation type="journal article" date="2014" name="Agronomy (Basel)">
        <title>A Draft Genome Sequence for Ensete ventricosum, the Drought-Tolerant Tree Against Hunger.</title>
        <authorList>
            <person name="Harrison J."/>
            <person name="Moore K.A."/>
            <person name="Paszkiewicz K."/>
            <person name="Jones T."/>
            <person name="Grant M."/>
            <person name="Ambacheew D."/>
            <person name="Muzemil S."/>
            <person name="Studholme D.J."/>
        </authorList>
    </citation>
    <scope>NUCLEOTIDE SEQUENCE [LARGE SCALE GENOMIC DNA]</scope>
</reference>
<evidence type="ECO:0000313" key="1">
    <source>
        <dbReference type="EMBL" id="RRT71682.1"/>
    </source>
</evidence>
<name>A0A427A606_ENSVE</name>
<sequence length="68" mass="8004">MVCRYRVVHTGIPLGIKVFHTALYRPIWVVRISPMVYRYMDRPIPGGTNCYMVYNGQSRPLQKYNGRN</sequence>
<dbReference type="AlphaFoldDB" id="A0A427A606"/>